<evidence type="ECO:0000313" key="3">
    <source>
        <dbReference type="EMBL" id="CAD7027804.1"/>
    </source>
</evidence>
<keyword evidence="1 3" id="KW-0378">Hydrolase</keyword>
<accession>A0ABM8PG29</accession>
<dbReference type="PANTHER" id="PTHR48081">
    <property type="entry name" value="AB HYDROLASE SUPERFAMILY PROTEIN C4A8.06C"/>
    <property type="match status" value="1"/>
</dbReference>
<keyword evidence="4" id="KW-1185">Reference proteome</keyword>
<name>A0ABM8PG29_9HYPH</name>
<dbReference type="RefSeq" id="WP_142591756.1">
    <property type="nucleotide sequence ID" value="NZ_CABFWF030000006.1"/>
</dbReference>
<dbReference type="InterPro" id="IPR029058">
    <property type="entry name" value="AB_hydrolase_fold"/>
</dbReference>
<gene>
    <name evidence="3" type="ORF">REJC140_02547</name>
</gene>
<dbReference type="InterPro" id="IPR050300">
    <property type="entry name" value="GDXG_lipolytic_enzyme"/>
</dbReference>
<dbReference type="Gene3D" id="3.40.50.1820">
    <property type="entry name" value="alpha/beta hydrolase"/>
    <property type="match status" value="1"/>
</dbReference>
<evidence type="ECO:0000256" key="1">
    <source>
        <dbReference type="ARBA" id="ARBA00022801"/>
    </source>
</evidence>
<evidence type="ECO:0000313" key="4">
    <source>
        <dbReference type="Proteomes" id="UP000606921"/>
    </source>
</evidence>
<dbReference type="Proteomes" id="UP000606921">
    <property type="component" value="Unassembled WGS sequence"/>
</dbReference>
<protein>
    <submittedName>
        <fullName evidence="3">Alpha/beta hydrolase</fullName>
    </submittedName>
</protein>
<dbReference type="EMBL" id="CABFWF030000006">
    <property type="protein sequence ID" value="CAD7027804.1"/>
    <property type="molecule type" value="Genomic_DNA"/>
</dbReference>
<dbReference type="InterPro" id="IPR013094">
    <property type="entry name" value="AB_hydrolase_3"/>
</dbReference>
<dbReference type="Pfam" id="PF07859">
    <property type="entry name" value="Abhydrolase_3"/>
    <property type="match status" value="1"/>
</dbReference>
<organism evidence="3 4">
    <name type="scientific">Pseudorhizobium endolithicum</name>
    <dbReference type="NCBI Taxonomy" id="1191678"/>
    <lineage>
        <taxon>Bacteria</taxon>
        <taxon>Pseudomonadati</taxon>
        <taxon>Pseudomonadota</taxon>
        <taxon>Alphaproteobacteria</taxon>
        <taxon>Hyphomicrobiales</taxon>
        <taxon>Rhizobiaceae</taxon>
        <taxon>Rhizobium/Agrobacterium group</taxon>
        <taxon>Pseudorhizobium</taxon>
    </lineage>
</organism>
<sequence length="320" mass="35888">MTLLYDERDIGEAERFNRVLRLLPRYHTDRRMNARVIQAILRAWETLPRLSRRSDVDIEERSIDRDGRTLRLRLVIPRQRPAGIYLTFHGGAWVMGTPRFDDPINSRIAAECRALVISVDHHLAVDDRLDLAIEDARRAAEWAAAEAAAEFGAERIVAGGESSGAHLAALALLHLRALCPDRLAGAVLFYGAYDMAGTPGLRRSSSRSLLIDGQAAYRNLLRLTSQLTEEQRRDPRLSPLFADLSGMPPALFVAGEMDPVFEDSLRMAERWNEANGNAEFLPVPRGAHGFNRLPLSMARKTNAHARQRIRHWLECGLSAS</sequence>
<dbReference type="SUPFAM" id="SSF53474">
    <property type="entry name" value="alpha/beta-Hydrolases"/>
    <property type="match status" value="1"/>
</dbReference>
<dbReference type="GO" id="GO:0016787">
    <property type="term" value="F:hydrolase activity"/>
    <property type="evidence" value="ECO:0007669"/>
    <property type="project" value="UniProtKB-KW"/>
</dbReference>
<proteinExistence type="predicted"/>
<evidence type="ECO:0000259" key="2">
    <source>
        <dbReference type="Pfam" id="PF07859"/>
    </source>
</evidence>
<comment type="caution">
    <text evidence="3">The sequence shown here is derived from an EMBL/GenBank/DDBJ whole genome shotgun (WGS) entry which is preliminary data.</text>
</comment>
<feature type="domain" description="Alpha/beta hydrolase fold-3" evidence="2">
    <location>
        <begin position="86"/>
        <end position="290"/>
    </location>
</feature>
<reference evidence="3 4" key="1">
    <citation type="submission" date="2020-11" db="EMBL/GenBank/DDBJ databases">
        <authorList>
            <person name="Lassalle F."/>
        </authorList>
    </citation>
    <scope>NUCLEOTIDE SEQUENCE [LARGE SCALE GENOMIC DNA]</scope>
    <source>
        <strain evidence="3 4">JC140</strain>
    </source>
</reference>